<protein>
    <submittedName>
        <fullName evidence="1">Uncharacterized protein</fullName>
    </submittedName>
</protein>
<dbReference type="Proteomes" id="UP001059819">
    <property type="component" value="Chromosome"/>
</dbReference>
<dbReference type="RefSeq" id="WP_259430047.1">
    <property type="nucleotide sequence ID" value="NZ_CP103424.1"/>
</dbReference>
<sequence length="99" mass="11725">MFDESLYKTVSSDYKYQEFIEPFTYFDENNKKVTVKQKVLIWWDGKRARRDIRKINEKVLKAQNAIKYGVANLTHSYTKYIATQNYSSITGEIADKNNL</sequence>
<keyword evidence="2" id="KW-1185">Reference proteome</keyword>
<accession>A0ABY5TW23</accession>
<dbReference type="EMBL" id="CP103424">
    <property type="protein sequence ID" value="UWD34863.1"/>
    <property type="molecule type" value="Genomic_DNA"/>
</dbReference>
<proteinExistence type="predicted"/>
<organism evidence="1 2">
    <name type="scientific">Mycoplasma cottewii</name>
    <dbReference type="NCBI Taxonomy" id="51364"/>
    <lineage>
        <taxon>Bacteria</taxon>
        <taxon>Bacillati</taxon>
        <taxon>Mycoplasmatota</taxon>
        <taxon>Mollicutes</taxon>
        <taxon>Mycoplasmataceae</taxon>
        <taxon>Mycoplasma</taxon>
    </lineage>
</organism>
<evidence type="ECO:0000313" key="2">
    <source>
        <dbReference type="Proteomes" id="UP001059819"/>
    </source>
</evidence>
<evidence type="ECO:0000313" key="1">
    <source>
        <dbReference type="EMBL" id="UWD34863.1"/>
    </source>
</evidence>
<name>A0ABY5TW23_9MOLU</name>
<reference evidence="1" key="1">
    <citation type="submission" date="2022-08" db="EMBL/GenBank/DDBJ databases">
        <title>Complete genome sequence of Mycoplasma cottewii type strain VIS.</title>
        <authorList>
            <person name="Spergser J."/>
        </authorList>
    </citation>
    <scope>NUCLEOTIDE SEQUENCE</scope>
    <source>
        <strain evidence="1">VIS</strain>
    </source>
</reference>
<gene>
    <name evidence="1" type="ORF">NX779_03575</name>
</gene>